<protein>
    <submittedName>
        <fullName evidence="3">HNH endonuclease</fullName>
    </submittedName>
</protein>
<dbReference type="Pfam" id="PF13391">
    <property type="entry name" value="HNH_2"/>
    <property type="match status" value="1"/>
</dbReference>
<sequence length="259" mass="29119">MAAKRDTYTDDQHSILYAETGGICPLGKEPILYTKPGGRKLQKGYEIAHIYPLNPTPAQTAALAGHLAPADINGLRNVVVLCPNCHTRYDKQFQVAEYLALKEIKARFLSDAKARQSISKFALEEQVFEILDLIAVCDPAGNGDVALSFDISTIDQKLKTGISPLQMREIKSNAVDYYIRIRDYLKQLEQQDQYAVLLLQAQVKAYCFAMQRDHPDNKDLVFNYIAQWISEKTNGSLLASKILTSFFVQNCEIFSVDPH</sequence>
<gene>
    <name evidence="3" type="ORF">E2553_46145</name>
</gene>
<comment type="caution">
    <text evidence="3">The sequence shown here is derived from an EMBL/GenBank/DDBJ whole genome shotgun (WGS) entry which is preliminary data.</text>
</comment>
<evidence type="ECO:0000259" key="2">
    <source>
        <dbReference type="Pfam" id="PF20277"/>
    </source>
</evidence>
<dbReference type="Pfam" id="PF20277">
    <property type="entry name" value="CTD11"/>
    <property type="match status" value="1"/>
</dbReference>
<reference evidence="3 4" key="1">
    <citation type="submission" date="2019-03" db="EMBL/GenBank/DDBJ databases">
        <title>Complete Genome Sequence of Paraburkholderia dipogonis ICMP 19430T, a Nitrogen-fixing Symbiont of the South African Invasive Legume Dipogon lignosus in New Zealand.</title>
        <authorList>
            <person name="De Meyer S.E."/>
        </authorList>
    </citation>
    <scope>NUCLEOTIDE SEQUENCE [LARGE SCALE GENOMIC DNA]</scope>
    <source>
        <strain evidence="3 4">ICMP 19430</strain>
    </source>
</reference>
<keyword evidence="3" id="KW-0540">Nuclease</keyword>
<dbReference type="EMBL" id="SNVI01000008">
    <property type="protein sequence ID" value="TFE37000.1"/>
    <property type="molecule type" value="Genomic_DNA"/>
</dbReference>
<dbReference type="InterPro" id="IPR046921">
    <property type="entry name" value="ABC-3C_CTD11"/>
</dbReference>
<dbReference type="Proteomes" id="UP000297385">
    <property type="component" value="Unassembled WGS sequence"/>
</dbReference>
<accession>A0A4Y8MHN9</accession>
<keyword evidence="3" id="KW-0255">Endonuclease</keyword>
<dbReference type="InterPro" id="IPR003615">
    <property type="entry name" value="HNH_nuc"/>
</dbReference>
<evidence type="ECO:0000259" key="1">
    <source>
        <dbReference type="Pfam" id="PF13391"/>
    </source>
</evidence>
<organism evidence="3 4">
    <name type="scientific">Paraburkholderia dipogonis</name>
    <dbReference type="NCBI Taxonomy" id="1211383"/>
    <lineage>
        <taxon>Bacteria</taxon>
        <taxon>Pseudomonadati</taxon>
        <taxon>Pseudomonadota</taxon>
        <taxon>Betaproteobacteria</taxon>
        <taxon>Burkholderiales</taxon>
        <taxon>Burkholderiaceae</taxon>
        <taxon>Paraburkholderia</taxon>
    </lineage>
</organism>
<name>A0A4Y8MHN9_9BURK</name>
<evidence type="ECO:0000313" key="4">
    <source>
        <dbReference type="Proteomes" id="UP000297385"/>
    </source>
</evidence>
<feature type="domain" description="HNH nuclease" evidence="1">
    <location>
        <begin position="44"/>
        <end position="91"/>
    </location>
</feature>
<evidence type="ECO:0000313" key="3">
    <source>
        <dbReference type="EMBL" id="TFE37000.1"/>
    </source>
</evidence>
<proteinExistence type="predicted"/>
<dbReference type="RefSeq" id="WP_134466887.1">
    <property type="nucleotide sequence ID" value="NZ_SNVI01000008.1"/>
</dbReference>
<feature type="domain" description="ABC-three component systems C-terminal" evidence="2">
    <location>
        <begin position="114"/>
        <end position="254"/>
    </location>
</feature>
<keyword evidence="3" id="KW-0378">Hydrolase</keyword>
<dbReference type="AlphaFoldDB" id="A0A4Y8MHN9"/>
<dbReference type="GO" id="GO:0004519">
    <property type="term" value="F:endonuclease activity"/>
    <property type="evidence" value="ECO:0007669"/>
    <property type="project" value="UniProtKB-KW"/>
</dbReference>